<dbReference type="Proteomes" id="UP000571950">
    <property type="component" value="Unassembled WGS sequence"/>
</dbReference>
<dbReference type="PANTHER" id="PTHR34136:SF1">
    <property type="entry name" value="UDP-N-ACETYL-D-MANNOSAMINURONIC ACID TRANSFERASE"/>
    <property type="match status" value="1"/>
</dbReference>
<protein>
    <submittedName>
        <fullName evidence="3">Exopolysaccharide biosynthesis WecB/TagA/CpsF family protein</fullName>
    </submittedName>
</protein>
<name>A0A7W6BJG4_9SPHN</name>
<dbReference type="Pfam" id="PF03808">
    <property type="entry name" value="Glyco_tran_WecG"/>
    <property type="match status" value="1"/>
</dbReference>
<dbReference type="EMBL" id="JACIDT010000002">
    <property type="protein sequence ID" value="MBB3924820.1"/>
    <property type="molecule type" value="Genomic_DNA"/>
</dbReference>
<evidence type="ECO:0000313" key="3">
    <source>
        <dbReference type="EMBL" id="MBB3924820.1"/>
    </source>
</evidence>
<sequence>MVDDAMAARAGLSTTPKLIVASNGLVIAKYHQDSEFRSLIAQADIVDVDGMPSVLATRLLCREPLKERVATTDFILDACETAAREGIRFYFLGARPGVARKAAEQLQARFPGLQIVGVRDGYFSADEEEALCADIRASGADVLWLGLGSPLQERFAVRNRARLAGVAWIRTCGGLFDFYSGRIPRAPLWLQKIGMEWLYRVWQEPWRLGKRYVMTNPVALYHLLTKTRG</sequence>
<dbReference type="CDD" id="cd06533">
    <property type="entry name" value="Glyco_transf_WecG_TagA"/>
    <property type="match status" value="1"/>
</dbReference>
<proteinExistence type="predicted"/>
<dbReference type="AlphaFoldDB" id="A0A7W6BJG4"/>
<keyword evidence="1" id="KW-0328">Glycosyltransferase</keyword>
<keyword evidence="4" id="KW-1185">Reference proteome</keyword>
<dbReference type="NCBIfam" id="TIGR00696">
    <property type="entry name" value="wecG_tagA_cpsF"/>
    <property type="match status" value="1"/>
</dbReference>
<evidence type="ECO:0000256" key="2">
    <source>
        <dbReference type="ARBA" id="ARBA00022679"/>
    </source>
</evidence>
<keyword evidence="2" id="KW-0808">Transferase</keyword>
<organism evidence="3 4">
    <name type="scientific">Sphingobium jiangsuense</name>
    <dbReference type="NCBI Taxonomy" id="870476"/>
    <lineage>
        <taxon>Bacteria</taxon>
        <taxon>Pseudomonadati</taxon>
        <taxon>Pseudomonadota</taxon>
        <taxon>Alphaproteobacteria</taxon>
        <taxon>Sphingomonadales</taxon>
        <taxon>Sphingomonadaceae</taxon>
        <taxon>Sphingobium</taxon>
    </lineage>
</organism>
<dbReference type="InterPro" id="IPR004629">
    <property type="entry name" value="WecG_TagA_CpsF"/>
</dbReference>
<accession>A0A7W6BJG4</accession>
<comment type="caution">
    <text evidence="3">The sequence shown here is derived from an EMBL/GenBank/DDBJ whole genome shotgun (WGS) entry which is preliminary data.</text>
</comment>
<dbReference type="GO" id="GO:0016758">
    <property type="term" value="F:hexosyltransferase activity"/>
    <property type="evidence" value="ECO:0007669"/>
    <property type="project" value="TreeGrafter"/>
</dbReference>
<gene>
    <name evidence="3" type="ORF">GGR43_000521</name>
</gene>
<evidence type="ECO:0000256" key="1">
    <source>
        <dbReference type="ARBA" id="ARBA00022676"/>
    </source>
</evidence>
<evidence type="ECO:0000313" key="4">
    <source>
        <dbReference type="Proteomes" id="UP000571950"/>
    </source>
</evidence>
<reference evidence="3 4" key="1">
    <citation type="submission" date="2020-08" db="EMBL/GenBank/DDBJ databases">
        <title>Genomic Encyclopedia of Type Strains, Phase IV (KMG-IV): sequencing the most valuable type-strain genomes for metagenomic binning, comparative biology and taxonomic classification.</title>
        <authorList>
            <person name="Goeker M."/>
        </authorList>
    </citation>
    <scope>NUCLEOTIDE SEQUENCE [LARGE SCALE GENOMIC DNA]</scope>
    <source>
        <strain evidence="3 4">DSM 26189</strain>
    </source>
</reference>
<dbReference type="RefSeq" id="WP_188070401.1">
    <property type="nucleotide sequence ID" value="NZ_BSPS01000043.1"/>
</dbReference>
<dbReference type="PANTHER" id="PTHR34136">
    <property type="match status" value="1"/>
</dbReference>